<dbReference type="PROSITE" id="PS50093">
    <property type="entry name" value="PKD"/>
    <property type="match status" value="2"/>
</dbReference>
<protein>
    <submittedName>
        <fullName evidence="6">PKD domain-containing protein</fullName>
    </submittedName>
</protein>
<evidence type="ECO:0000259" key="4">
    <source>
        <dbReference type="PROSITE" id="PS50835"/>
    </source>
</evidence>
<dbReference type="PROSITE" id="PS50835">
    <property type="entry name" value="IG_LIKE"/>
    <property type="match status" value="1"/>
</dbReference>
<evidence type="ECO:0000256" key="1">
    <source>
        <dbReference type="ARBA" id="ARBA00010116"/>
    </source>
</evidence>
<dbReference type="RefSeq" id="WP_191170437.1">
    <property type="nucleotide sequence ID" value="NZ_JACXZS010000002.1"/>
</dbReference>
<dbReference type="EMBL" id="JACXZS010000002">
    <property type="protein sequence ID" value="MBD3940791.1"/>
    <property type="molecule type" value="Genomic_DNA"/>
</dbReference>
<dbReference type="PROSITE" id="PS51127">
    <property type="entry name" value="BIG1"/>
    <property type="match status" value="1"/>
</dbReference>
<feature type="domain" description="Ig-like" evidence="4">
    <location>
        <begin position="86"/>
        <end position="196"/>
    </location>
</feature>
<sequence>MFHSAYSGRRVKGGIAALTTALVAAALTLVGVAAPASAANPSTTLSFDGSATLQDYGFHAGCDGCVPGDDGVGVRLTASVKAHWTPTATMSYQYSQSLLRQGQTLDLVDKLTPGVGPLTLTWGLDGDVGLYNFTEAGQASFPDAGSEEDVAPFHASVSETTVCPLKLSGDGNYSCQATHTFTVLDATFLGQGVVVSVPLTTTLQITPDGVTTVRSITFGAGSPLTGNLQFDGPSPSSVADPVQVPCTVPSGNDLIYDLTSSETSPSFDATTTVNIKVDVTVVFTVNVVDETIATIGPESGQMVLTAPSAPVDFGAVLPNNVPPDIDLAASFSGAEGQEIEFDASGTTSVCGDALAYVWNFSDGGTEYGATPHHKFADNGSYTGMLTVTDTTGNSSKQSFTVAVSNVAPVSNAGPDTSAVWGRNVAFNGSAVDPGSVDQATLAYTWDFGDGSPHFTSGGASATHAYAEPGAYTATLVACDKNGACSPASSRTVTVGKRDVTVSYLGATSGTFDTPVPMSASVVDQFGNAVNSAPVAFAIGAESEGTIGTNSSGIASVVPTTQLPAGSYTASATYGGSAKYNAGAASSPFTVGVKATTVTYTGAVTGGPNKVITLSAVVKDAAGKPIAGAPVTFALGSQSASATANGDGIAATTLKLAQKNGTYTLTASYGGLGGKYAPSSTVVTFKLQVK</sequence>
<name>A0ABR8NMP1_9MICO</name>
<feature type="domain" description="Big-1" evidence="5">
    <location>
        <begin position="593"/>
        <end position="687"/>
    </location>
</feature>
<evidence type="ECO:0000256" key="2">
    <source>
        <dbReference type="SAM" id="SignalP"/>
    </source>
</evidence>
<dbReference type="SUPFAM" id="SSF49373">
    <property type="entry name" value="Invasin/intimin cell-adhesion fragments"/>
    <property type="match status" value="1"/>
</dbReference>
<dbReference type="InterPro" id="IPR035986">
    <property type="entry name" value="PKD_dom_sf"/>
</dbReference>
<feature type="domain" description="PKD" evidence="3">
    <location>
        <begin position="442"/>
        <end position="494"/>
    </location>
</feature>
<dbReference type="Proteomes" id="UP000598426">
    <property type="component" value="Unassembled WGS sequence"/>
</dbReference>
<dbReference type="Gene3D" id="2.60.40.10">
    <property type="entry name" value="Immunoglobulins"/>
    <property type="match status" value="4"/>
</dbReference>
<dbReference type="SUPFAM" id="SSF49299">
    <property type="entry name" value="PKD domain"/>
    <property type="match status" value="2"/>
</dbReference>
<comment type="similarity">
    <text evidence="1">Belongs to the intimin/invasin family.</text>
</comment>
<gene>
    <name evidence="6" type="ORF">IF188_03630</name>
</gene>
<keyword evidence="7" id="KW-1185">Reference proteome</keyword>
<dbReference type="InterPro" id="IPR008964">
    <property type="entry name" value="Invasin/intimin_cell_adhesion"/>
</dbReference>
<dbReference type="InterPro" id="IPR000601">
    <property type="entry name" value="PKD_dom"/>
</dbReference>
<comment type="caution">
    <text evidence="6">The sequence shown here is derived from an EMBL/GenBank/DDBJ whole genome shotgun (WGS) entry which is preliminary data.</text>
</comment>
<proteinExistence type="inferred from homology"/>
<dbReference type="Pfam" id="PF18911">
    <property type="entry name" value="PKD_4"/>
    <property type="match status" value="2"/>
</dbReference>
<feature type="chain" id="PRO_5047170353" evidence="2">
    <location>
        <begin position="39"/>
        <end position="689"/>
    </location>
</feature>
<feature type="signal peptide" evidence="2">
    <location>
        <begin position="1"/>
        <end position="38"/>
    </location>
</feature>
<dbReference type="InterPro" id="IPR022409">
    <property type="entry name" value="PKD/Chitinase_dom"/>
</dbReference>
<dbReference type="CDD" id="cd00146">
    <property type="entry name" value="PKD"/>
    <property type="match status" value="2"/>
</dbReference>
<dbReference type="InterPro" id="IPR003344">
    <property type="entry name" value="Big_1_dom"/>
</dbReference>
<accession>A0ABR8NMP1</accession>
<reference evidence="6 7" key="1">
    <citation type="submission" date="2020-09" db="EMBL/GenBank/DDBJ databases">
        <title>Isolation and identification of active actinomycetes.</title>
        <authorList>
            <person name="Li X."/>
        </authorList>
    </citation>
    <scope>NUCLEOTIDE SEQUENCE [LARGE SCALE GENOMIC DNA]</scope>
    <source>
        <strain evidence="6 7">NEAU-LLC</strain>
    </source>
</reference>
<evidence type="ECO:0000313" key="7">
    <source>
        <dbReference type="Proteomes" id="UP000598426"/>
    </source>
</evidence>
<evidence type="ECO:0000259" key="3">
    <source>
        <dbReference type="PROSITE" id="PS50093"/>
    </source>
</evidence>
<dbReference type="SMART" id="SM00089">
    <property type="entry name" value="PKD"/>
    <property type="match status" value="2"/>
</dbReference>
<dbReference type="InterPro" id="IPR013783">
    <property type="entry name" value="Ig-like_fold"/>
</dbReference>
<feature type="domain" description="PKD" evidence="3">
    <location>
        <begin position="322"/>
        <end position="403"/>
    </location>
</feature>
<evidence type="ECO:0000259" key="5">
    <source>
        <dbReference type="PROSITE" id="PS51127"/>
    </source>
</evidence>
<organism evidence="6 7">
    <name type="scientific">Microbacterium helvum</name>
    <dbReference type="NCBI Taxonomy" id="2773713"/>
    <lineage>
        <taxon>Bacteria</taxon>
        <taxon>Bacillati</taxon>
        <taxon>Actinomycetota</taxon>
        <taxon>Actinomycetes</taxon>
        <taxon>Micrococcales</taxon>
        <taxon>Microbacteriaceae</taxon>
        <taxon>Microbacterium</taxon>
    </lineage>
</organism>
<keyword evidence="2" id="KW-0732">Signal</keyword>
<evidence type="ECO:0000313" key="6">
    <source>
        <dbReference type="EMBL" id="MBD3940791.1"/>
    </source>
</evidence>
<dbReference type="InterPro" id="IPR007110">
    <property type="entry name" value="Ig-like_dom"/>
</dbReference>